<dbReference type="Proteomes" id="UP000627715">
    <property type="component" value="Unassembled WGS sequence"/>
</dbReference>
<organism evidence="2 3">
    <name type="scientific">Pseudohongiella nitratireducens</name>
    <dbReference type="NCBI Taxonomy" id="1768907"/>
    <lineage>
        <taxon>Bacteria</taxon>
        <taxon>Pseudomonadati</taxon>
        <taxon>Pseudomonadota</taxon>
        <taxon>Gammaproteobacteria</taxon>
        <taxon>Pseudomonadales</taxon>
        <taxon>Pseudohongiellaceae</taxon>
        <taxon>Pseudohongiella</taxon>
    </lineage>
</organism>
<sequence>MAHKTLAIVALLSLIGMGFLIYLAMTFEPPETTRTVELDTPIPRPVETPVQVAPAQEEAEETRPVRQVPAPAANNQVVDEQQPGAESMSETEVELPSLNQSDTMLFNRLAEMELGASLLRLLAPDDVIRKFVVFVHNASQGELPQLEYPLRRVPGEFEVNEVGDNFYELATANYQRYEPMISTLTEMEPTAVMSLYRQMKPLFQEAYAEIGFQEDFDQVVLRAIEQVMAFTPDEGPYQLIKPTVQYIYAENRYESLPPVQKQLIRIGPENLQRLKQRLPAYRERLQAD</sequence>
<reference evidence="2" key="1">
    <citation type="journal article" date="2014" name="Int. J. Syst. Evol. Microbiol.">
        <title>Complete genome sequence of Corynebacterium casei LMG S-19264T (=DSM 44701T), isolated from a smear-ripened cheese.</title>
        <authorList>
            <consortium name="US DOE Joint Genome Institute (JGI-PGF)"/>
            <person name="Walter F."/>
            <person name="Albersmeier A."/>
            <person name="Kalinowski J."/>
            <person name="Ruckert C."/>
        </authorList>
    </citation>
    <scope>NUCLEOTIDE SEQUENCE</scope>
    <source>
        <strain evidence="2">CGMCC 1.15425</strain>
    </source>
</reference>
<protein>
    <recommendedName>
        <fullName evidence="4">DUF3014 domain-containing protein</fullName>
    </recommendedName>
</protein>
<dbReference type="InterPro" id="IPR021382">
    <property type="entry name" value="DUF3014"/>
</dbReference>
<dbReference type="RefSeq" id="WP_068809962.1">
    <property type="nucleotide sequence ID" value="NZ_BMIY01000003.1"/>
</dbReference>
<gene>
    <name evidence="2" type="ORF">GCM10011403_08700</name>
</gene>
<dbReference type="Pfam" id="PF11219">
    <property type="entry name" value="DUF3014"/>
    <property type="match status" value="1"/>
</dbReference>
<dbReference type="EMBL" id="BMIY01000003">
    <property type="protein sequence ID" value="GGG53788.1"/>
    <property type="molecule type" value="Genomic_DNA"/>
</dbReference>
<evidence type="ECO:0000313" key="2">
    <source>
        <dbReference type="EMBL" id="GGG53788.1"/>
    </source>
</evidence>
<comment type="caution">
    <text evidence="2">The sequence shown here is derived from an EMBL/GenBank/DDBJ whole genome shotgun (WGS) entry which is preliminary data.</text>
</comment>
<evidence type="ECO:0008006" key="4">
    <source>
        <dbReference type="Google" id="ProtNLM"/>
    </source>
</evidence>
<evidence type="ECO:0000256" key="1">
    <source>
        <dbReference type="SAM" id="MobiDB-lite"/>
    </source>
</evidence>
<keyword evidence="3" id="KW-1185">Reference proteome</keyword>
<evidence type="ECO:0000313" key="3">
    <source>
        <dbReference type="Proteomes" id="UP000627715"/>
    </source>
</evidence>
<proteinExistence type="predicted"/>
<dbReference type="AlphaFoldDB" id="A0A917GQW1"/>
<reference evidence="2" key="2">
    <citation type="submission" date="2020-09" db="EMBL/GenBank/DDBJ databases">
        <authorList>
            <person name="Sun Q."/>
            <person name="Zhou Y."/>
        </authorList>
    </citation>
    <scope>NUCLEOTIDE SEQUENCE</scope>
    <source>
        <strain evidence="2">CGMCC 1.15425</strain>
    </source>
</reference>
<dbReference type="OrthoDB" id="5502479at2"/>
<name>A0A917GQW1_9GAMM</name>
<feature type="region of interest" description="Disordered" evidence="1">
    <location>
        <begin position="35"/>
        <end position="96"/>
    </location>
</feature>
<accession>A0A917GQW1</accession>